<evidence type="ECO:0000313" key="3">
    <source>
        <dbReference type="EMBL" id="ADQ08163.1"/>
    </source>
</evidence>
<sequence length="95" mass="11224">MMKYMYRDFDGLWGFHMIGGWLVGILFLIVLVVIIIYAINKFSQLYMQTKKNGLQSSSPEDEALKILNMRFANGEITEEEYERKKKLLLNNKVER</sequence>
<keyword evidence="1" id="KW-0472">Membrane</keyword>
<dbReference type="OrthoDB" id="5461404at2"/>
<dbReference type="Pfam" id="PF09851">
    <property type="entry name" value="SHOCT"/>
    <property type="match status" value="1"/>
</dbReference>
<dbReference type="RefSeq" id="WP_013404303.1">
    <property type="nucleotide sequence ID" value="NC_014652.1"/>
</dbReference>
<keyword evidence="1" id="KW-1133">Transmembrane helix</keyword>
<evidence type="ECO:0000256" key="1">
    <source>
        <dbReference type="SAM" id="Phobius"/>
    </source>
</evidence>
<protein>
    <recommendedName>
        <fullName evidence="2">SHOCT domain-containing protein</fullName>
    </recommendedName>
</protein>
<dbReference type="eggNOG" id="COG3462">
    <property type="taxonomic scope" value="Bacteria"/>
</dbReference>
<dbReference type="STRING" id="632292.Calhy_2466"/>
<accession>E4Q9Q8</accession>
<organism evidence="3 4">
    <name type="scientific">Caldicellulosiruptor hydrothermalis (strain DSM 18901 / VKM B-2411 / 108)</name>
    <dbReference type="NCBI Taxonomy" id="632292"/>
    <lineage>
        <taxon>Bacteria</taxon>
        <taxon>Bacillati</taxon>
        <taxon>Bacillota</taxon>
        <taxon>Bacillota incertae sedis</taxon>
        <taxon>Caldicellulosiruptorales</taxon>
        <taxon>Caldicellulosiruptoraceae</taxon>
        <taxon>Caldicellulosiruptor</taxon>
    </lineage>
</organism>
<keyword evidence="1" id="KW-0812">Transmembrane</keyword>
<name>E4Q9Q8_CALH1</name>
<evidence type="ECO:0000313" key="4">
    <source>
        <dbReference type="Proteomes" id="UP000006890"/>
    </source>
</evidence>
<feature type="transmembrane region" description="Helical" evidence="1">
    <location>
        <begin position="12"/>
        <end position="39"/>
    </location>
</feature>
<reference key="1">
    <citation type="submission" date="2010-09" db="EMBL/GenBank/DDBJ databases">
        <title>Complete sequence of Caldicellulosiruptor hydrothermalis 108.</title>
        <authorList>
            <consortium name="US DOE Joint Genome Institute"/>
            <person name="Lucas S."/>
            <person name="Copeland A."/>
            <person name="Lapidus A."/>
            <person name="Cheng J.-F."/>
            <person name="Bruce D."/>
            <person name="Goodwin L."/>
            <person name="Pitluck S."/>
            <person name="Davenport K."/>
            <person name="Detter J.C."/>
            <person name="Han C."/>
            <person name="Tapia R."/>
            <person name="Land M."/>
            <person name="Hauser L."/>
            <person name="Chang Y.-J."/>
            <person name="Jeffries C."/>
            <person name="Kyrpides N."/>
            <person name="Ivanova N."/>
            <person name="Mikhailova N."/>
            <person name="Blumer-Schuette S.E."/>
            <person name="Kelly R.M."/>
            <person name="Woyke T."/>
        </authorList>
    </citation>
    <scope>NUCLEOTIDE SEQUENCE</scope>
    <source>
        <strain>108</strain>
    </source>
</reference>
<dbReference type="Proteomes" id="UP000006890">
    <property type="component" value="Chromosome"/>
</dbReference>
<dbReference type="HOGENOM" id="CLU_159099_2_0_9"/>
<proteinExistence type="predicted"/>
<evidence type="ECO:0000259" key="2">
    <source>
        <dbReference type="Pfam" id="PF09851"/>
    </source>
</evidence>
<dbReference type="KEGG" id="chd:Calhy_2466"/>
<dbReference type="InterPro" id="IPR018649">
    <property type="entry name" value="SHOCT"/>
</dbReference>
<dbReference type="EMBL" id="CP002219">
    <property type="protein sequence ID" value="ADQ08163.1"/>
    <property type="molecule type" value="Genomic_DNA"/>
</dbReference>
<gene>
    <name evidence="3" type="ordered locus">Calhy_2466</name>
</gene>
<feature type="domain" description="SHOCT" evidence="2">
    <location>
        <begin position="62"/>
        <end position="89"/>
    </location>
</feature>
<keyword evidence="4" id="KW-1185">Reference proteome</keyword>
<dbReference type="AlphaFoldDB" id="E4Q9Q8"/>
<reference evidence="3 4" key="2">
    <citation type="journal article" date="2011" name="J. Bacteriol.">
        <title>Complete genome sequences for the anaerobic, extremely thermophilic plant biomass-degrading bacteria Caldicellulosiruptor hydrothermalis, Caldicellulosiruptor kristjanssonii, Caldicellulosiruptor kronotskyensis, Caldicellulosiruptor owensenis, and Caldicellulosiruptor lactoaceticus.</title>
        <authorList>
            <person name="Blumer-Schuette S.E."/>
            <person name="Ozdemir I."/>
            <person name="Mistry D."/>
            <person name="Lucas S."/>
            <person name="Lapidus A."/>
            <person name="Cheng J.F."/>
            <person name="Goodwin L.A."/>
            <person name="Pitluck S."/>
            <person name="Land M.L."/>
            <person name="Hauser L.J."/>
            <person name="Woyke T."/>
            <person name="Mikhailova N."/>
            <person name="Pati A."/>
            <person name="Kyrpides N.C."/>
            <person name="Ivanova N."/>
            <person name="Detter J.C."/>
            <person name="Walston-Davenport K."/>
            <person name="Han S."/>
            <person name="Adams M.W."/>
            <person name="Kelly R.M."/>
        </authorList>
    </citation>
    <scope>NUCLEOTIDE SEQUENCE [LARGE SCALE GENOMIC DNA]</scope>
    <source>
        <strain evidence="4">DSM 18901 / VKM B-2411 / 108</strain>
    </source>
</reference>